<dbReference type="EMBL" id="UYJE01002306">
    <property type="protein sequence ID" value="VDI09572.1"/>
    <property type="molecule type" value="Genomic_DNA"/>
</dbReference>
<sequence length="101" mass="11272">VPETVKCEMDMYIDGDNLISGNITFPRTTTFSNVYAEFGGQNITADLQIAGPVNYDTWFYRWAVSIKRGIDCSKKAAFTLKMDIGTTPFAVCNNKNICKTL</sequence>
<evidence type="ECO:0000313" key="1">
    <source>
        <dbReference type="EMBL" id="VDI09572.1"/>
    </source>
</evidence>
<feature type="non-terminal residue" evidence="1">
    <location>
        <position position="1"/>
    </location>
</feature>
<dbReference type="Proteomes" id="UP000596742">
    <property type="component" value="Unassembled WGS sequence"/>
</dbReference>
<organism evidence="1 2">
    <name type="scientific">Mytilus galloprovincialis</name>
    <name type="common">Mediterranean mussel</name>
    <dbReference type="NCBI Taxonomy" id="29158"/>
    <lineage>
        <taxon>Eukaryota</taxon>
        <taxon>Metazoa</taxon>
        <taxon>Spiralia</taxon>
        <taxon>Lophotrochozoa</taxon>
        <taxon>Mollusca</taxon>
        <taxon>Bivalvia</taxon>
        <taxon>Autobranchia</taxon>
        <taxon>Pteriomorphia</taxon>
        <taxon>Mytilida</taxon>
        <taxon>Mytiloidea</taxon>
        <taxon>Mytilidae</taxon>
        <taxon>Mytilinae</taxon>
        <taxon>Mytilus</taxon>
    </lineage>
</organism>
<accession>A0A8B6CVL4</accession>
<keyword evidence="2" id="KW-1185">Reference proteome</keyword>
<reference evidence="1" key="1">
    <citation type="submission" date="2018-11" db="EMBL/GenBank/DDBJ databases">
        <authorList>
            <person name="Alioto T."/>
            <person name="Alioto T."/>
        </authorList>
    </citation>
    <scope>NUCLEOTIDE SEQUENCE</scope>
</reference>
<gene>
    <name evidence="1" type="ORF">MGAL_10B028459</name>
</gene>
<evidence type="ECO:0000313" key="2">
    <source>
        <dbReference type="Proteomes" id="UP000596742"/>
    </source>
</evidence>
<protein>
    <submittedName>
        <fullName evidence="1">Uncharacterized protein</fullName>
    </submittedName>
</protein>
<dbReference type="AlphaFoldDB" id="A0A8B6CVL4"/>
<name>A0A8B6CVL4_MYTGA</name>
<proteinExistence type="predicted"/>
<comment type="caution">
    <text evidence="1">The sequence shown here is derived from an EMBL/GenBank/DDBJ whole genome shotgun (WGS) entry which is preliminary data.</text>
</comment>